<keyword evidence="5 8" id="KW-1133">Transmembrane helix</keyword>
<evidence type="ECO:0000256" key="3">
    <source>
        <dbReference type="ARBA" id="ARBA00022448"/>
    </source>
</evidence>
<keyword evidence="4 8" id="KW-0812">Transmembrane</keyword>
<dbReference type="OrthoDB" id="1689567at2759"/>
<feature type="transmembrane region" description="Helical" evidence="8">
    <location>
        <begin position="934"/>
        <end position="958"/>
    </location>
</feature>
<feature type="region of interest" description="Disordered" evidence="7">
    <location>
        <begin position="403"/>
        <end position="431"/>
    </location>
</feature>
<dbReference type="InterPro" id="IPR045122">
    <property type="entry name" value="Csc1-like"/>
</dbReference>
<dbReference type="PaxDb" id="2850-Phatr43394"/>
<gene>
    <name evidence="12" type="ORF">PHATRDRAFT_43394</name>
</gene>
<feature type="transmembrane region" description="Helical" evidence="8">
    <location>
        <begin position="172"/>
        <end position="191"/>
    </location>
</feature>
<organism evidence="12 13">
    <name type="scientific">Phaeodactylum tricornutum (strain CCAP 1055/1)</name>
    <dbReference type="NCBI Taxonomy" id="556484"/>
    <lineage>
        <taxon>Eukaryota</taxon>
        <taxon>Sar</taxon>
        <taxon>Stramenopiles</taxon>
        <taxon>Ochrophyta</taxon>
        <taxon>Bacillariophyta</taxon>
        <taxon>Bacillariophyceae</taxon>
        <taxon>Bacillariophycidae</taxon>
        <taxon>Naviculales</taxon>
        <taxon>Phaeodactylaceae</taxon>
        <taxon>Phaeodactylum</taxon>
    </lineage>
</organism>
<feature type="transmembrane region" description="Helical" evidence="8">
    <location>
        <begin position="45"/>
        <end position="62"/>
    </location>
</feature>
<dbReference type="InterPro" id="IPR032880">
    <property type="entry name" value="CSC1/OSCA1-like_N"/>
</dbReference>
<feature type="transmembrane region" description="Helical" evidence="8">
    <location>
        <begin position="964"/>
        <end position="983"/>
    </location>
</feature>
<dbReference type="GO" id="GO:0005227">
    <property type="term" value="F:calcium-activated cation channel activity"/>
    <property type="evidence" value="ECO:0007669"/>
    <property type="project" value="InterPro"/>
</dbReference>
<feature type="transmembrane region" description="Helical" evidence="8">
    <location>
        <begin position="769"/>
        <end position="790"/>
    </location>
</feature>
<dbReference type="PANTHER" id="PTHR13018">
    <property type="entry name" value="PROBABLE MEMBRANE PROTEIN DUF221-RELATED"/>
    <property type="match status" value="1"/>
</dbReference>
<protein>
    <submittedName>
        <fullName evidence="12">Uncharacterized protein</fullName>
    </submittedName>
</protein>
<dbReference type="Pfam" id="PF14703">
    <property type="entry name" value="PHM7_cyt"/>
    <property type="match status" value="1"/>
</dbReference>
<feature type="domain" description="CSC1/OSCA1-like N-terminal transmembrane" evidence="10">
    <location>
        <begin position="44"/>
        <end position="193"/>
    </location>
</feature>
<evidence type="ECO:0000259" key="11">
    <source>
        <dbReference type="Pfam" id="PF14703"/>
    </source>
</evidence>
<comment type="subcellular location">
    <subcellularLocation>
        <location evidence="1">Membrane</location>
        <topology evidence="1">Multi-pass membrane protein</topology>
    </subcellularLocation>
</comment>
<dbReference type="EMBL" id="CM000606">
    <property type="protein sequence ID" value="EEC50726.1"/>
    <property type="molecule type" value="Genomic_DNA"/>
</dbReference>
<feature type="transmembrane region" description="Helical" evidence="8">
    <location>
        <begin position="679"/>
        <end position="702"/>
    </location>
</feature>
<dbReference type="GeneID" id="7197422"/>
<dbReference type="InterPro" id="IPR027815">
    <property type="entry name" value="CSC1/OSCA1-like_cyt"/>
</dbReference>
<evidence type="ECO:0000256" key="1">
    <source>
        <dbReference type="ARBA" id="ARBA00004141"/>
    </source>
</evidence>
<evidence type="ECO:0000256" key="4">
    <source>
        <dbReference type="ARBA" id="ARBA00022692"/>
    </source>
</evidence>
<feature type="domain" description="CSC1/OSCA1-like 7TM region" evidence="9">
    <location>
        <begin position="680"/>
        <end position="957"/>
    </location>
</feature>
<sequence>MVEHVVSDWPDDLHRVLNGTVATTVTTNDDDLLTQNDSSIVRETFRIYGTLYISAFVLYAILRRCYPWLFNVRGWVPELRCDLAQTKYGLISWFWKVFRVKDQDIFEQCGMDALCFIRAMRFGRNLGLMGSFNALWLIPVYMTAKEAPETEYLNDWLTEISVAHLPNRSSRYTGTLLATYITFLFTMYLILQEMHWYTYWRHRFLSQREPRNYAVYVAGIPDEWRSSKDLTAYFHNCTSKDSVLEAHVAMDLPSLEAKHLRRGDVVRKLEHAVALERRTGTTEKHHTISLSSGIEKVKTVAALEAELERLNREIPVDIQRIKRSSDRDISLPSRAAGVRDLIGSGNADIDWSPIDDQATDHDRPAVVTFIEIENSDPDKPIAIIDEDYCPRKRNLTMVDEYADSDVETSDESETADDTSPKHDNKSVSSTVNGNCVAASTSEDAEYVLQRFSREDGKMFEEHLGMHRALHRQDQISGLSSSDIDIADTTDIDEDIIRSAVGRLVVERSRCCSENESQGDTSSYDGFKRVEVVNTGTRALGQSLSVAGNSITSGSQAARQSFVASSRAAGGAIKKVAKDVNVDRVIKSAAEGGAQSIIKVGTTIVASASAVVPSLRIKGEGSTRNAGFVVFKNLYTVQSVLQMVHDARPYVMDCFEAPEPGDIFWRNVGLVAKARRVGNLLSVSATVVTCIFWSIPMTVIASLTEVNSLKEELPKLGRFIDRHPKAETVIVQLAPLILLIFNETILPSVLKYFARWEGHISATMLEASLFVKLGFFMIIQTFFVSAISGGITSELSNILSNPEMIIDLLANSLPAQSTYFVQIILASTFLLQSLELLRVYPLGVALLRRFFGPQLTANERRRTWWWLNSLEDPPDFWHAETFAQIILYFMVFFVYAVIAPFTSFVVLLCFTILESGYRYQLIHNYPRAFDTGGKLWYYFIQFILASMVIAQLTLIGLMALKQSTYASPVLIPLLVVTCLFIIYINSRHSVVARHLPTRNCIEADQHYVLVSEDDEEIGVHLSDFTFVYGKYLQPALQNEQVCPDYEDDEYGDAPNSLDGQQLDDDDLSILGQ</sequence>
<evidence type="ECO:0000259" key="10">
    <source>
        <dbReference type="Pfam" id="PF13967"/>
    </source>
</evidence>
<dbReference type="eggNOG" id="KOG1134">
    <property type="taxonomic scope" value="Eukaryota"/>
</dbReference>
<feature type="transmembrane region" description="Helical" evidence="8">
    <location>
        <begin position="884"/>
        <end position="913"/>
    </location>
</feature>
<reference evidence="12 13" key="1">
    <citation type="journal article" date="2008" name="Nature">
        <title>The Phaeodactylum genome reveals the evolutionary history of diatom genomes.</title>
        <authorList>
            <person name="Bowler C."/>
            <person name="Allen A.E."/>
            <person name="Badger J.H."/>
            <person name="Grimwood J."/>
            <person name="Jabbari K."/>
            <person name="Kuo A."/>
            <person name="Maheswari U."/>
            <person name="Martens C."/>
            <person name="Maumus F."/>
            <person name="Otillar R.P."/>
            <person name="Rayko E."/>
            <person name="Salamov A."/>
            <person name="Vandepoele K."/>
            <person name="Beszteri B."/>
            <person name="Gruber A."/>
            <person name="Heijde M."/>
            <person name="Katinka M."/>
            <person name="Mock T."/>
            <person name="Valentin K."/>
            <person name="Verret F."/>
            <person name="Berges J.A."/>
            <person name="Brownlee C."/>
            <person name="Cadoret J.P."/>
            <person name="Chiovitti A."/>
            <person name="Choi C.J."/>
            <person name="Coesel S."/>
            <person name="De Martino A."/>
            <person name="Detter J.C."/>
            <person name="Durkin C."/>
            <person name="Falciatore A."/>
            <person name="Fournet J."/>
            <person name="Haruta M."/>
            <person name="Huysman M.J."/>
            <person name="Jenkins B.D."/>
            <person name="Jiroutova K."/>
            <person name="Jorgensen R.E."/>
            <person name="Joubert Y."/>
            <person name="Kaplan A."/>
            <person name="Kroger N."/>
            <person name="Kroth P.G."/>
            <person name="La Roche J."/>
            <person name="Lindquist E."/>
            <person name="Lommer M."/>
            <person name="Martin-Jezequel V."/>
            <person name="Lopez P.J."/>
            <person name="Lucas S."/>
            <person name="Mangogna M."/>
            <person name="McGinnis K."/>
            <person name="Medlin L.K."/>
            <person name="Montsant A."/>
            <person name="Oudot-Le Secq M.P."/>
            <person name="Napoli C."/>
            <person name="Obornik M."/>
            <person name="Parker M.S."/>
            <person name="Petit J.L."/>
            <person name="Porcel B.M."/>
            <person name="Poulsen N."/>
            <person name="Robison M."/>
            <person name="Rychlewski L."/>
            <person name="Rynearson T.A."/>
            <person name="Schmutz J."/>
            <person name="Shapiro H."/>
            <person name="Siaut M."/>
            <person name="Stanley M."/>
            <person name="Sussman M.R."/>
            <person name="Taylor A.R."/>
            <person name="Vardi A."/>
            <person name="von Dassow P."/>
            <person name="Vyverman W."/>
            <person name="Willis A."/>
            <person name="Wyrwicz L.S."/>
            <person name="Rokhsar D.S."/>
            <person name="Weissenbach J."/>
            <person name="Armbrust E.V."/>
            <person name="Green B.R."/>
            <person name="Van de Peer Y."/>
            <person name="Grigoriev I.V."/>
        </authorList>
    </citation>
    <scope>NUCLEOTIDE SEQUENCE [LARGE SCALE GENOMIC DNA]</scope>
    <source>
        <strain evidence="12 13">CCAP 1055/1</strain>
    </source>
</reference>
<dbReference type="KEGG" id="pti:PHATRDRAFT_43394"/>
<evidence type="ECO:0000256" key="6">
    <source>
        <dbReference type="ARBA" id="ARBA00023136"/>
    </source>
</evidence>
<feature type="region of interest" description="Disordered" evidence="7">
    <location>
        <begin position="1044"/>
        <end position="1071"/>
    </location>
</feature>
<reference evidence="13" key="2">
    <citation type="submission" date="2008-08" db="EMBL/GenBank/DDBJ databases">
        <authorList>
            <consortium name="Diatom Consortium"/>
            <person name="Grigoriev I."/>
            <person name="Grimwood J."/>
            <person name="Kuo A."/>
            <person name="Otillar R.P."/>
            <person name="Salamov A."/>
            <person name="Detter J.C."/>
            <person name="Lindquist E."/>
            <person name="Shapiro H."/>
            <person name="Lucas S."/>
            <person name="Glavina del Rio T."/>
            <person name="Pitluck S."/>
            <person name="Rokhsar D."/>
            <person name="Bowler C."/>
        </authorList>
    </citation>
    <scope>GENOME REANNOTATION</scope>
    <source>
        <strain evidence="13">CCAP 1055/1</strain>
    </source>
</reference>
<feature type="transmembrane region" description="Helical" evidence="8">
    <location>
        <begin position="728"/>
        <end position="749"/>
    </location>
</feature>
<accession>B7FS40</accession>
<evidence type="ECO:0000313" key="13">
    <source>
        <dbReference type="Proteomes" id="UP000000759"/>
    </source>
</evidence>
<feature type="transmembrane region" description="Helical" evidence="8">
    <location>
        <begin position="126"/>
        <end position="144"/>
    </location>
</feature>
<feature type="compositionally biased region" description="Acidic residues" evidence="7">
    <location>
        <begin position="1060"/>
        <end position="1071"/>
    </location>
</feature>
<dbReference type="InterPro" id="IPR003864">
    <property type="entry name" value="CSC1/OSCA1-like_7TM"/>
</dbReference>
<keyword evidence="3" id="KW-0813">Transport</keyword>
<keyword evidence="6 8" id="KW-0472">Membrane</keyword>
<dbReference type="AlphaFoldDB" id="B7FS40"/>
<feature type="domain" description="CSC1/OSCA1-like cytosolic" evidence="11">
    <location>
        <begin position="213"/>
        <end position="321"/>
    </location>
</feature>
<dbReference type="Proteomes" id="UP000000759">
    <property type="component" value="Chromosome 2"/>
</dbReference>
<dbReference type="Pfam" id="PF02714">
    <property type="entry name" value="RSN1_7TM"/>
    <property type="match status" value="1"/>
</dbReference>
<evidence type="ECO:0000256" key="2">
    <source>
        <dbReference type="ARBA" id="ARBA00007779"/>
    </source>
</evidence>
<evidence type="ECO:0000313" key="12">
    <source>
        <dbReference type="EMBL" id="EEC50726.1"/>
    </source>
</evidence>
<dbReference type="GO" id="GO:0005886">
    <property type="term" value="C:plasma membrane"/>
    <property type="evidence" value="ECO:0007669"/>
    <property type="project" value="TreeGrafter"/>
</dbReference>
<feature type="compositionally biased region" description="Acidic residues" evidence="7">
    <location>
        <begin position="403"/>
        <end position="416"/>
    </location>
</feature>
<dbReference type="InParanoid" id="B7FS40"/>
<evidence type="ECO:0000256" key="7">
    <source>
        <dbReference type="SAM" id="MobiDB-lite"/>
    </source>
</evidence>
<evidence type="ECO:0000256" key="8">
    <source>
        <dbReference type="SAM" id="Phobius"/>
    </source>
</evidence>
<dbReference type="Pfam" id="PF13967">
    <property type="entry name" value="RSN1_TM"/>
    <property type="match status" value="1"/>
</dbReference>
<proteinExistence type="inferred from homology"/>
<name>B7FS40_PHATC</name>
<comment type="similarity">
    <text evidence="2">Belongs to the CSC1 (TC 1.A.17) family.</text>
</comment>
<evidence type="ECO:0000259" key="9">
    <source>
        <dbReference type="Pfam" id="PF02714"/>
    </source>
</evidence>
<keyword evidence="13" id="KW-1185">Reference proteome</keyword>
<evidence type="ECO:0000256" key="5">
    <source>
        <dbReference type="ARBA" id="ARBA00022989"/>
    </source>
</evidence>
<dbReference type="RefSeq" id="XP_002177912.1">
    <property type="nucleotide sequence ID" value="XM_002177876.1"/>
</dbReference>
<dbReference type="PANTHER" id="PTHR13018:SF5">
    <property type="entry name" value="RE44586P"/>
    <property type="match status" value="1"/>
</dbReference>